<keyword evidence="1" id="KW-0732">Signal</keyword>
<dbReference type="PANTHER" id="PTHR35272">
    <property type="entry name" value="THIOL:DISULFIDE INTERCHANGE PROTEIN DSBC-RELATED"/>
    <property type="match status" value="1"/>
</dbReference>
<organism evidence="4 5">
    <name type="scientific">Thiohalospira halophila DSM 15071</name>
    <dbReference type="NCBI Taxonomy" id="1123397"/>
    <lineage>
        <taxon>Bacteria</taxon>
        <taxon>Pseudomonadati</taxon>
        <taxon>Pseudomonadota</taxon>
        <taxon>Gammaproteobacteria</taxon>
        <taxon>Thiohalospirales</taxon>
        <taxon>Thiohalospiraceae</taxon>
        <taxon>Thiohalospira</taxon>
    </lineage>
</organism>
<accession>A0A1I1MZB6</accession>
<dbReference type="InterPro" id="IPR051470">
    <property type="entry name" value="Thiol:disulfide_interchange"/>
</dbReference>
<comment type="subcellular location">
    <subcellularLocation>
        <location evidence="1">Periplasm</location>
    </subcellularLocation>
</comment>
<dbReference type="PANTHER" id="PTHR35272:SF3">
    <property type="entry name" value="THIOL:DISULFIDE INTERCHANGE PROTEIN DSBC"/>
    <property type="match status" value="1"/>
</dbReference>
<evidence type="ECO:0000313" key="4">
    <source>
        <dbReference type="EMBL" id="SFC90727.1"/>
    </source>
</evidence>
<dbReference type="Gene3D" id="3.10.450.70">
    <property type="entry name" value="Disulphide bond isomerase, DsbC/G, N-terminal"/>
    <property type="match status" value="1"/>
</dbReference>
<name>A0A1I1MZB6_9GAMM</name>
<evidence type="ECO:0000256" key="1">
    <source>
        <dbReference type="RuleBase" id="RU364038"/>
    </source>
</evidence>
<comment type="function">
    <text evidence="1">Required for disulfide bond formation in some periplasmic proteins. Acts by transferring its disulfide bond to other proteins and is reduced in the process.</text>
</comment>
<protein>
    <recommendedName>
        <fullName evidence="1">Thiol:disulfide interchange protein</fullName>
    </recommendedName>
</protein>
<dbReference type="RefSeq" id="WP_093426744.1">
    <property type="nucleotide sequence ID" value="NZ_FOMJ01000001.1"/>
</dbReference>
<feature type="domain" description="Thioredoxin-like fold" evidence="3">
    <location>
        <begin position="180"/>
        <end position="306"/>
    </location>
</feature>
<dbReference type="EMBL" id="FOMJ01000001">
    <property type="protein sequence ID" value="SFC90727.1"/>
    <property type="molecule type" value="Genomic_DNA"/>
</dbReference>
<dbReference type="CDD" id="cd03020">
    <property type="entry name" value="DsbA_DsbC_DsbG"/>
    <property type="match status" value="1"/>
</dbReference>
<keyword evidence="5" id="KW-1185">Reference proteome</keyword>
<dbReference type="InterPro" id="IPR009094">
    <property type="entry name" value="DiS-bond_isomerase_DsbC/G_N_sf"/>
</dbReference>
<evidence type="ECO:0000256" key="2">
    <source>
        <dbReference type="SAM" id="MobiDB-lite"/>
    </source>
</evidence>
<keyword evidence="1" id="KW-0676">Redox-active center</keyword>
<evidence type="ECO:0000259" key="3">
    <source>
        <dbReference type="Pfam" id="PF13098"/>
    </source>
</evidence>
<dbReference type="Proteomes" id="UP000198611">
    <property type="component" value="Unassembled WGS sequence"/>
</dbReference>
<dbReference type="Pfam" id="PF13098">
    <property type="entry name" value="Thioredoxin_2"/>
    <property type="match status" value="1"/>
</dbReference>
<dbReference type="OrthoDB" id="12976at2"/>
<dbReference type="GO" id="GO:0042597">
    <property type="term" value="C:periplasmic space"/>
    <property type="evidence" value="ECO:0007669"/>
    <property type="project" value="UniProtKB-SubCell"/>
</dbReference>
<keyword evidence="4" id="KW-0413">Isomerase</keyword>
<dbReference type="SUPFAM" id="SSF52833">
    <property type="entry name" value="Thioredoxin-like"/>
    <property type="match status" value="1"/>
</dbReference>
<feature type="compositionally biased region" description="Low complexity" evidence="2">
    <location>
        <begin position="35"/>
        <end position="57"/>
    </location>
</feature>
<gene>
    <name evidence="4" type="ORF">SAMN05660831_00040</name>
</gene>
<evidence type="ECO:0000313" key="5">
    <source>
        <dbReference type="Proteomes" id="UP000198611"/>
    </source>
</evidence>
<dbReference type="InterPro" id="IPR033954">
    <property type="entry name" value="DiS-bond_Isoase_DsbC/G"/>
</dbReference>
<reference evidence="4 5" key="1">
    <citation type="submission" date="2016-10" db="EMBL/GenBank/DDBJ databases">
        <authorList>
            <person name="de Groot N.N."/>
        </authorList>
    </citation>
    <scope>NUCLEOTIDE SEQUENCE [LARGE SCALE GENOMIC DNA]</scope>
    <source>
        <strain evidence="4 5">HL3</strain>
    </source>
</reference>
<dbReference type="AlphaFoldDB" id="A0A1I1MZB6"/>
<dbReference type="InterPro" id="IPR036249">
    <property type="entry name" value="Thioredoxin-like_sf"/>
</dbReference>
<dbReference type="InterPro" id="IPR012336">
    <property type="entry name" value="Thioredoxin-like_fold"/>
</dbReference>
<dbReference type="GO" id="GO:0016853">
    <property type="term" value="F:isomerase activity"/>
    <property type="evidence" value="ECO:0007669"/>
    <property type="project" value="UniProtKB-KW"/>
</dbReference>
<feature type="region of interest" description="Disordered" evidence="2">
    <location>
        <begin position="35"/>
        <end position="61"/>
    </location>
</feature>
<dbReference type="Gene3D" id="3.40.30.10">
    <property type="entry name" value="Glutaredoxin"/>
    <property type="match status" value="1"/>
</dbReference>
<sequence length="308" mass="32126">MNKKLVQGVSLGLVAGAVAGVLVAKNAGPMGQWVPASGAGTADSAASSPAPQDGAAPTNPGALPAVFEGVDIGKDQVIAEFETAVPQLRGYILQRAENRVPMAVYVTPDRKHMIAGAMIDENGDSMTAQHYQRHSGYTKDELAALANNQGSSDKGGSPAGSTEEVLAGLKDATLVTQGSGGAEMYVLMDVDCPYCKRLYHTVSSLRDEVTVNWVMVGYRGPRAQQTAAKILGHDDPASALDQVMADRQALADYEGATAMEAVEENTEAAQKLGLRGTPHGVVLPADGGEAQRLRGAAPESRLRQMMGL</sequence>
<proteinExistence type="inferred from homology"/>
<keyword evidence="1" id="KW-0574">Periplasm</keyword>
<dbReference type="STRING" id="1123397.SAMN05660831_00040"/>
<comment type="similarity">
    <text evidence="1">Belongs to the thioredoxin family. DsbC subfamily.</text>
</comment>